<name>A0A1G7L830_9EURY</name>
<proteinExistence type="predicted"/>
<dbReference type="AlphaFoldDB" id="A0A1G7L830"/>
<reference evidence="1 2" key="1">
    <citation type="submission" date="2016-10" db="EMBL/GenBank/DDBJ databases">
        <authorList>
            <person name="Varghese N."/>
            <person name="Submissions S."/>
        </authorList>
    </citation>
    <scope>NUCLEOTIDE SEQUENCE [LARGE SCALE GENOMIC DNA]</scope>
    <source>
        <strain evidence="1 2">CGMCC 1.3527</strain>
    </source>
</reference>
<evidence type="ECO:0000313" key="1">
    <source>
        <dbReference type="EMBL" id="SDF45190.1"/>
    </source>
</evidence>
<evidence type="ECO:0000313" key="2">
    <source>
        <dbReference type="Proteomes" id="UP000324020"/>
    </source>
</evidence>
<accession>A0A1G7L830</accession>
<organism evidence="1 2">
    <name type="scientific">Halorubrum xinjiangense</name>
    <dbReference type="NCBI Taxonomy" id="261291"/>
    <lineage>
        <taxon>Archaea</taxon>
        <taxon>Methanobacteriati</taxon>
        <taxon>Methanobacteriota</taxon>
        <taxon>Stenosarchaea group</taxon>
        <taxon>Halobacteria</taxon>
        <taxon>Halobacteriales</taxon>
        <taxon>Haloferacaceae</taxon>
        <taxon>Halorubrum</taxon>
    </lineage>
</organism>
<dbReference type="Proteomes" id="UP000324020">
    <property type="component" value="Unassembled WGS sequence"/>
</dbReference>
<gene>
    <name evidence="1" type="ORF">SAMN04488067_104239</name>
</gene>
<sequence length="57" mass="6196">MGKEEHAREMVVSLYLSETIGFDALAESVGRQDAEAVRTSKELLDDGEALADELADI</sequence>
<protein>
    <submittedName>
        <fullName evidence="1">Uncharacterized protein</fullName>
    </submittedName>
</protein>
<dbReference type="EMBL" id="FNBO01000004">
    <property type="protein sequence ID" value="SDF45190.1"/>
    <property type="molecule type" value="Genomic_DNA"/>
</dbReference>
<keyword evidence="2" id="KW-1185">Reference proteome</keyword>